<reference evidence="1 2" key="1">
    <citation type="submission" date="2013-06" db="EMBL/GenBank/DDBJ databases">
        <title>Whole genome shotgun sequence of Bacillus selenatarsenatis SF-1.</title>
        <authorList>
            <person name="Kuroda M."/>
            <person name="Sei K."/>
            <person name="Yamashita M."/>
            <person name="Ike M."/>
        </authorList>
    </citation>
    <scope>NUCLEOTIDE SEQUENCE [LARGE SCALE GENOMIC DNA]</scope>
    <source>
        <strain evidence="1 2">SF-1</strain>
    </source>
</reference>
<name>A0A0A8X2W0_MESS1</name>
<comment type="caution">
    <text evidence="1">The sequence shown here is derived from an EMBL/GenBank/DDBJ whole genome shotgun (WGS) entry which is preliminary data.</text>
</comment>
<protein>
    <submittedName>
        <fullName evidence="1">Uncharacterized protein</fullName>
    </submittedName>
</protein>
<gene>
    <name evidence="1" type="ORF">SAMD00020551_0575</name>
</gene>
<dbReference type="Proteomes" id="UP000031014">
    <property type="component" value="Unassembled WGS sequence"/>
</dbReference>
<evidence type="ECO:0000313" key="2">
    <source>
        <dbReference type="Proteomes" id="UP000031014"/>
    </source>
</evidence>
<dbReference type="STRING" id="1321606.SAMD00020551_0575"/>
<dbReference type="EMBL" id="BASE01000012">
    <property type="protein sequence ID" value="GAM12441.1"/>
    <property type="molecule type" value="Genomic_DNA"/>
</dbReference>
<dbReference type="AlphaFoldDB" id="A0A0A8X2W0"/>
<sequence>MAKKYPLNWLNTQILLFRGKLQKMDSLFLINEFIFNERVR</sequence>
<accession>A0A0A8X2W0</accession>
<proteinExistence type="predicted"/>
<evidence type="ECO:0000313" key="1">
    <source>
        <dbReference type="EMBL" id="GAM12441.1"/>
    </source>
</evidence>
<organism evidence="1 2">
    <name type="scientific">Mesobacillus selenatarsenatis (strain DSM 18680 / JCM 14380 / FERM P-15431 / SF-1)</name>
    <dbReference type="NCBI Taxonomy" id="1321606"/>
    <lineage>
        <taxon>Bacteria</taxon>
        <taxon>Bacillati</taxon>
        <taxon>Bacillota</taxon>
        <taxon>Bacilli</taxon>
        <taxon>Bacillales</taxon>
        <taxon>Bacillaceae</taxon>
        <taxon>Mesobacillus</taxon>
    </lineage>
</organism>
<keyword evidence="2" id="KW-1185">Reference proteome</keyword>